<sequence>MTSGCKISRPWYCLWDIFSKMLYAHGPTQTIRDIFSYFSAFFWVRFTT</sequence>
<evidence type="ECO:0000313" key="1">
    <source>
        <dbReference type="EMBL" id="MBX10279.1"/>
    </source>
</evidence>
<reference evidence="1" key="1">
    <citation type="submission" date="2018-02" db="EMBL/GenBank/DDBJ databases">
        <title>Rhizophora mucronata_Transcriptome.</title>
        <authorList>
            <person name="Meera S.P."/>
            <person name="Sreeshan A."/>
            <person name="Augustine A."/>
        </authorList>
    </citation>
    <scope>NUCLEOTIDE SEQUENCE</scope>
    <source>
        <tissue evidence="1">Leaf</tissue>
    </source>
</reference>
<proteinExistence type="predicted"/>
<dbReference type="EMBL" id="GGEC01029795">
    <property type="protein sequence ID" value="MBX10279.1"/>
    <property type="molecule type" value="Transcribed_RNA"/>
</dbReference>
<name>A0A2P2KX31_RHIMU</name>
<accession>A0A2P2KX31</accession>
<protein>
    <submittedName>
        <fullName evidence="1">Uncharacterized protein</fullName>
    </submittedName>
</protein>
<organism evidence="1">
    <name type="scientific">Rhizophora mucronata</name>
    <name type="common">Asiatic mangrove</name>
    <dbReference type="NCBI Taxonomy" id="61149"/>
    <lineage>
        <taxon>Eukaryota</taxon>
        <taxon>Viridiplantae</taxon>
        <taxon>Streptophyta</taxon>
        <taxon>Embryophyta</taxon>
        <taxon>Tracheophyta</taxon>
        <taxon>Spermatophyta</taxon>
        <taxon>Magnoliopsida</taxon>
        <taxon>eudicotyledons</taxon>
        <taxon>Gunneridae</taxon>
        <taxon>Pentapetalae</taxon>
        <taxon>rosids</taxon>
        <taxon>fabids</taxon>
        <taxon>Malpighiales</taxon>
        <taxon>Rhizophoraceae</taxon>
        <taxon>Rhizophora</taxon>
    </lineage>
</organism>
<dbReference type="AlphaFoldDB" id="A0A2P2KX31"/>